<protein>
    <submittedName>
        <fullName evidence="1">Uncharacterized protein</fullName>
    </submittedName>
</protein>
<proteinExistence type="predicted"/>
<dbReference type="Proteomes" id="UP001153269">
    <property type="component" value="Unassembled WGS sequence"/>
</dbReference>
<organism evidence="1 2">
    <name type="scientific">Pleuronectes platessa</name>
    <name type="common">European plaice</name>
    <dbReference type="NCBI Taxonomy" id="8262"/>
    <lineage>
        <taxon>Eukaryota</taxon>
        <taxon>Metazoa</taxon>
        <taxon>Chordata</taxon>
        <taxon>Craniata</taxon>
        <taxon>Vertebrata</taxon>
        <taxon>Euteleostomi</taxon>
        <taxon>Actinopterygii</taxon>
        <taxon>Neopterygii</taxon>
        <taxon>Teleostei</taxon>
        <taxon>Neoteleostei</taxon>
        <taxon>Acanthomorphata</taxon>
        <taxon>Carangaria</taxon>
        <taxon>Pleuronectiformes</taxon>
        <taxon>Pleuronectoidei</taxon>
        <taxon>Pleuronectidae</taxon>
        <taxon>Pleuronectes</taxon>
    </lineage>
</organism>
<evidence type="ECO:0000313" key="1">
    <source>
        <dbReference type="EMBL" id="CAB1426911.1"/>
    </source>
</evidence>
<evidence type="ECO:0000313" key="2">
    <source>
        <dbReference type="Proteomes" id="UP001153269"/>
    </source>
</evidence>
<accession>A0A9N7UAP4</accession>
<sequence length="127" mass="14161">MEEELAKHLKQLADQFHGLAPVKCRELAFEYAEKINIPVPANWTEKHCAATKSSGDLERSGEVISAGKKQRSLHGFVPVTPEAEAPRCAKAASRCFSLRCDRHKVLTWEWMGASCYLRLGAALKRPV</sequence>
<reference evidence="1" key="1">
    <citation type="submission" date="2020-03" db="EMBL/GenBank/DDBJ databases">
        <authorList>
            <person name="Weist P."/>
        </authorList>
    </citation>
    <scope>NUCLEOTIDE SEQUENCE</scope>
</reference>
<dbReference type="AlphaFoldDB" id="A0A9N7UAP4"/>
<keyword evidence="2" id="KW-1185">Reference proteome</keyword>
<comment type="caution">
    <text evidence="1">The sequence shown here is derived from an EMBL/GenBank/DDBJ whole genome shotgun (WGS) entry which is preliminary data.</text>
</comment>
<gene>
    <name evidence="1" type="ORF">PLEPLA_LOCUS14849</name>
</gene>
<name>A0A9N7UAP4_PLEPL</name>
<dbReference type="EMBL" id="CADEAL010000925">
    <property type="protein sequence ID" value="CAB1426911.1"/>
    <property type="molecule type" value="Genomic_DNA"/>
</dbReference>